<dbReference type="AlphaFoldDB" id="A0A2N6T3Z2"/>
<keyword evidence="1" id="KW-1133">Transmembrane helix</keyword>
<protein>
    <recommendedName>
        <fullName evidence="5">Secreted protein</fullName>
    </recommendedName>
</protein>
<name>A0A2N6T3Z2_9CORY</name>
<feature type="transmembrane region" description="Helical" evidence="1">
    <location>
        <begin position="115"/>
        <end position="133"/>
    </location>
</feature>
<reference evidence="3 4" key="1">
    <citation type="submission" date="2017-09" db="EMBL/GenBank/DDBJ databases">
        <title>Bacterial strain isolated from the female urinary microbiota.</title>
        <authorList>
            <person name="Thomas-White K."/>
            <person name="Kumar N."/>
            <person name="Forster S."/>
            <person name="Putonti C."/>
            <person name="Lawley T."/>
            <person name="Wolfe A.J."/>
        </authorList>
    </citation>
    <scope>NUCLEOTIDE SEQUENCE [LARGE SCALE GENOMIC DNA]</scope>
    <source>
        <strain evidence="3 4">UMB0792</strain>
    </source>
</reference>
<dbReference type="Proteomes" id="UP000235836">
    <property type="component" value="Unassembled WGS sequence"/>
</dbReference>
<keyword evidence="1" id="KW-0812">Transmembrane</keyword>
<evidence type="ECO:0008006" key="5">
    <source>
        <dbReference type="Google" id="ProtNLM"/>
    </source>
</evidence>
<evidence type="ECO:0000313" key="3">
    <source>
        <dbReference type="EMBL" id="PMC64027.1"/>
    </source>
</evidence>
<evidence type="ECO:0000313" key="4">
    <source>
        <dbReference type="Proteomes" id="UP000235836"/>
    </source>
</evidence>
<feature type="chain" id="PRO_5014970096" description="Secreted protein" evidence="2">
    <location>
        <begin position="28"/>
        <end position="141"/>
    </location>
</feature>
<accession>A0A2N6T3Z2</accession>
<keyword evidence="2" id="KW-0732">Signal</keyword>
<dbReference type="RefSeq" id="WP_034661542.1">
    <property type="nucleotide sequence ID" value="NZ_JBHRZL010000039.1"/>
</dbReference>
<gene>
    <name evidence="3" type="ORF">CJ203_07925</name>
</gene>
<feature type="signal peptide" evidence="2">
    <location>
        <begin position="1"/>
        <end position="27"/>
    </location>
</feature>
<proteinExistence type="predicted"/>
<organism evidence="3 4">
    <name type="scientific">Corynebacterium tuscaniense</name>
    <dbReference type="NCBI Taxonomy" id="302449"/>
    <lineage>
        <taxon>Bacteria</taxon>
        <taxon>Bacillati</taxon>
        <taxon>Actinomycetota</taxon>
        <taxon>Actinomycetes</taxon>
        <taxon>Mycobacteriales</taxon>
        <taxon>Corynebacteriaceae</taxon>
        <taxon>Corynebacterium</taxon>
    </lineage>
</organism>
<keyword evidence="1" id="KW-0472">Membrane</keyword>
<dbReference type="EMBL" id="PNHG01000011">
    <property type="protein sequence ID" value="PMC64027.1"/>
    <property type="molecule type" value="Genomic_DNA"/>
</dbReference>
<evidence type="ECO:0000256" key="1">
    <source>
        <dbReference type="SAM" id="Phobius"/>
    </source>
</evidence>
<comment type="caution">
    <text evidence="3">The sequence shown here is derived from an EMBL/GenBank/DDBJ whole genome shotgun (WGS) entry which is preliminary data.</text>
</comment>
<evidence type="ECO:0000256" key="2">
    <source>
        <dbReference type="SAM" id="SignalP"/>
    </source>
</evidence>
<keyword evidence="4" id="KW-1185">Reference proteome</keyword>
<sequence>MRKFRNAALAAATATAVAFGGVTVAGAEEAAPKNPNGTSSSHFFSGWGGEHNGKKDSTLGEVLEQGFGKLGEGKGLTGFGAAVDRTTEANISDFWGKQTGALPQWARIWRDSIEWFALLAGVGAVIGAANWALHEGLLPQL</sequence>